<organism evidence="3 4">
    <name type="scientific">Methylomonas rapida</name>
    <dbReference type="NCBI Taxonomy" id="2963939"/>
    <lineage>
        <taxon>Bacteria</taxon>
        <taxon>Pseudomonadati</taxon>
        <taxon>Pseudomonadota</taxon>
        <taxon>Gammaproteobacteria</taxon>
        <taxon>Methylococcales</taxon>
        <taxon>Methylococcaceae</taxon>
        <taxon>Methylomonas</taxon>
    </lineage>
</organism>
<evidence type="ECO:0000256" key="2">
    <source>
        <dbReference type="SAM" id="Phobius"/>
    </source>
</evidence>
<accession>A0ABY7GIV7</accession>
<feature type="transmembrane region" description="Helical" evidence="2">
    <location>
        <begin position="46"/>
        <end position="68"/>
    </location>
</feature>
<gene>
    <name evidence="3" type="ORF">NM686_018215</name>
</gene>
<evidence type="ECO:0000313" key="4">
    <source>
        <dbReference type="Proteomes" id="UP001162780"/>
    </source>
</evidence>
<feature type="transmembrane region" description="Helical" evidence="2">
    <location>
        <begin position="80"/>
        <end position="97"/>
    </location>
</feature>
<dbReference type="Gene3D" id="3.40.50.150">
    <property type="entry name" value="Vaccinia Virus protein VP39"/>
    <property type="match status" value="1"/>
</dbReference>
<dbReference type="EMBL" id="CP113517">
    <property type="protein sequence ID" value="WAR44279.1"/>
    <property type="molecule type" value="Genomic_DNA"/>
</dbReference>
<keyword evidence="2" id="KW-1133">Transmembrane helix</keyword>
<protein>
    <submittedName>
        <fullName evidence="3">Fused MFS/spermidine synthase</fullName>
    </submittedName>
</protein>
<dbReference type="PANTHER" id="PTHR43317">
    <property type="entry name" value="THERMOSPERMINE SYNTHASE ACAULIS5"/>
    <property type="match status" value="1"/>
</dbReference>
<feature type="transmembrane region" description="Helical" evidence="2">
    <location>
        <begin position="316"/>
        <end position="336"/>
    </location>
</feature>
<reference evidence="3" key="1">
    <citation type="submission" date="2022-11" db="EMBL/GenBank/DDBJ databases">
        <title>Methylomonas rapida sp. nov., Carotenoid-Producing Obligate Methanotrophs with High Growth Characteristics and Biotechnological Potential.</title>
        <authorList>
            <person name="Tikhonova E.N."/>
            <person name="Suleimanov R.Z."/>
            <person name="Miroshnikov K."/>
            <person name="Oshkin I.Y."/>
            <person name="Belova S.E."/>
            <person name="Danilova O.V."/>
            <person name="Ashikhmin A."/>
            <person name="Konopkin A."/>
            <person name="But S.Y."/>
            <person name="Khmelenina V.N."/>
            <person name="Kuznetsov N."/>
            <person name="Pimenov N.V."/>
            <person name="Dedysh S.N."/>
        </authorList>
    </citation>
    <scope>NUCLEOTIDE SEQUENCE</scope>
    <source>
        <strain evidence="3">MP1</strain>
    </source>
</reference>
<feature type="transmembrane region" description="Helical" evidence="2">
    <location>
        <begin position="263"/>
        <end position="281"/>
    </location>
</feature>
<feature type="transmembrane region" description="Helical" evidence="2">
    <location>
        <begin position="232"/>
        <end position="251"/>
    </location>
</feature>
<feature type="transmembrane region" description="Helical" evidence="2">
    <location>
        <begin position="109"/>
        <end position="128"/>
    </location>
</feature>
<keyword evidence="4" id="KW-1185">Reference proteome</keyword>
<evidence type="ECO:0000313" key="3">
    <source>
        <dbReference type="EMBL" id="WAR44279.1"/>
    </source>
</evidence>
<keyword evidence="2" id="KW-0472">Membrane</keyword>
<dbReference type="SUPFAM" id="SSF53335">
    <property type="entry name" value="S-adenosyl-L-methionine-dependent methyltransferases"/>
    <property type="match status" value="1"/>
</dbReference>
<dbReference type="InterPro" id="IPR029063">
    <property type="entry name" value="SAM-dependent_MTases_sf"/>
</dbReference>
<feature type="transmembrane region" description="Helical" evidence="2">
    <location>
        <begin position="374"/>
        <end position="395"/>
    </location>
</feature>
<sequence length="697" mass="78031">MMQGSLNAGVRWGVYAFTSFWGAYLLFQLEPLIGKFILPWFGGSPAVWITCMLFFQVLLLAGYAYAHLNLEHFPVRRQGVLHAAFLLLALFTLPVTPEQSFKPDSSEQPTLNILLLLLSSIGLPFFILSTTSPLLQAWIVRINPYRSPYTLYALSNFGSLLALLSYPFVFEPYFKLGQQTLGWSAGFVIYVLLSAGIALDFRRLAKAEAIVATPMALDDETRIADRLSPTMLWLLWLVLPAATSALLLAVTNQLCQDVASVPFLWIVPLSLYVISFIFCFARHDWYQRRIFIPALFVAAIALIGVLYGGGRFTLEAQVGIYGAGLFFCCMTCHGELYRLRPQPSQLTAYYLVISTGGALGGIFVALLAPQVFPLYFEFHIALFACCLLTLFAIGVESQLLERKRRRPLVWLLAGAGLIWLGGNLANHAFQTAAEKTRVNRNFYGVLRVEDRAVENPTLAKRLLRHGAIDHGFQFLAPEKQQLPTAYYGNESGVGLALTHFARADGRRIGVVGLGTGTLLTYGKANDYFRIYDIDPAVVELAQTYFSYIKNTAARYDIVVSDARLAMEREAPQAFDILVLDAFSGDAIPMHLLTEQALQLYLRHLRPDGVLAIHITNHYLDLRPLVSGMAKRAGYAYLLVQSEPSEELGWYRADWALLSKNQSFMQQPVLQKFKEMSAAPVESIIWTDDFSNMFRLLK</sequence>
<feature type="transmembrane region" description="Helical" evidence="2">
    <location>
        <begin position="149"/>
        <end position="169"/>
    </location>
</feature>
<dbReference type="Proteomes" id="UP001162780">
    <property type="component" value="Chromosome"/>
</dbReference>
<evidence type="ECO:0000256" key="1">
    <source>
        <dbReference type="ARBA" id="ARBA00023115"/>
    </source>
</evidence>
<feature type="transmembrane region" description="Helical" evidence="2">
    <location>
        <begin position="12"/>
        <end position="34"/>
    </location>
</feature>
<dbReference type="NCBIfam" id="NF037959">
    <property type="entry name" value="MFS_SpdSyn"/>
    <property type="match status" value="1"/>
</dbReference>
<keyword evidence="1" id="KW-0620">Polyamine biosynthesis</keyword>
<proteinExistence type="predicted"/>
<feature type="transmembrane region" description="Helical" evidence="2">
    <location>
        <begin position="348"/>
        <end position="368"/>
    </location>
</feature>
<dbReference type="PANTHER" id="PTHR43317:SF1">
    <property type="entry name" value="THERMOSPERMINE SYNTHASE ACAULIS5"/>
    <property type="match status" value="1"/>
</dbReference>
<name>A0ABY7GIV7_9GAMM</name>
<dbReference type="CDD" id="cd02440">
    <property type="entry name" value="AdoMet_MTases"/>
    <property type="match status" value="1"/>
</dbReference>
<feature type="transmembrane region" description="Helical" evidence="2">
    <location>
        <begin position="181"/>
        <end position="199"/>
    </location>
</feature>
<feature type="transmembrane region" description="Helical" evidence="2">
    <location>
        <begin position="290"/>
        <end position="310"/>
    </location>
</feature>
<feature type="transmembrane region" description="Helical" evidence="2">
    <location>
        <begin position="407"/>
        <end position="425"/>
    </location>
</feature>
<keyword evidence="2" id="KW-0812">Transmembrane</keyword>
<dbReference type="RefSeq" id="WP_269021886.1">
    <property type="nucleotide sequence ID" value="NZ_CP113517.1"/>
</dbReference>